<dbReference type="InterPro" id="IPR016181">
    <property type="entry name" value="Acyl_CoA_acyltransferase"/>
</dbReference>
<dbReference type="EMBL" id="CVRB01000006">
    <property type="protein sequence ID" value="CRK84970.1"/>
    <property type="molecule type" value="Genomic_DNA"/>
</dbReference>
<keyword evidence="1" id="KW-0808">Transferase</keyword>
<dbReference type="GO" id="GO:0016740">
    <property type="term" value="F:transferase activity"/>
    <property type="evidence" value="ECO:0007669"/>
    <property type="project" value="UniProtKB-KW"/>
</dbReference>
<evidence type="ECO:0000313" key="2">
    <source>
        <dbReference type="Proteomes" id="UP000199087"/>
    </source>
</evidence>
<dbReference type="Gene3D" id="3.40.630.30">
    <property type="match status" value="1"/>
</dbReference>
<dbReference type="Proteomes" id="UP000199087">
    <property type="component" value="Unassembled WGS sequence"/>
</dbReference>
<dbReference type="CDD" id="cd04301">
    <property type="entry name" value="NAT_SF"/>
    <property type="match status" value="1"/>
</dbReference>
<dbReference type="STRING" id="1499688.BN000_05029"/>
<sequence>MSQLIFSNDIKKNDVLRSSFNHLATDTFGIDFEVWYQKGFWTDKYVPYVFIDRGKIVANVSISKIKLIIKGETKEAIQIGTVMSHPNYRNQGLSASFINKVIEEFDEKVDIMYLFVYSVSIRILSEVWF</sequence>
<protein>
    <submittedName>
        <fullName evidence="1">GCN5-like N-acetyltransferase</fullName>
    </submittedName>
</protein>
<dbReference type="Pfam" id="PF13527">
    <property type="entry name" value="Acetyltransf_9"/>
    <property type="match status" value="1"/>
</dbReference>
<evidence type="ECO:0000313" key="1">
    <source>
        <dbReference type="EMBL" id="CRK84970.1"/>
    </source>
</evidence>
<dbReference type="RefSeq" id="WP_090639472.1">
    <property type="nucleotide sequence ID" value="NZ_CVRB01000006.1"/>
</dbReference>
<name>A0A0U1P405_9BACI</name>
<organism evidence="1 2">
    <name type="scientific">Neobacillus massiliamazoniensis</name>
    <dbReference type="NCBI Taxonomy" id="1499688"/>
    <lineage>
        <taxon>Bacteria</taxon>
        <taxon>Bacillati</taxon>
        <taxon>Bacillota</taxon>
        <taxon>Bacilli</taxon>
        <taxon>Bacillales</taxon>
        <taxon>Bacillaceae</taxon>
        <taxon>Neobacillus</taxon>
    </lineage>
</organism>
<accession>A0A0U1P405</accession>
<reference evidence="2" key="1">
    <citation type="submission" date="2015-05" db="EMBL/GenBank/DDBJ databases">
        <authorList>
            <person name="Urmite Genomes"/>
        </authorList>
    </citation>
    <scope>NUCLEOTIDE SEQUENCE [LARGE SCALE GENOMIC DNA]</scope>
    <source>
        <strain evidence="2">LF1</strain>
    </source>
</reference>
<keyword evidence="2" id="KW-1185">Reference proteome</keyword>
<dbReference type="SUPFAM" id="SSF55729">
    <property type="entry name" value="Acyl-CoA N-acyltransferases (Nat)"/>
    <property type="match status" value="1"/>
</dbReference>
<proteinExistence type="predicted"/>
<gene>
    <name evidence="1" type="ORF">BN000_05029</name>
</gene>
<dbReference type="AlphaFoldDB" id="A0A0U1P405"/>
<dbReference type="OrthoDB" id="9804948at2"/>